<evidence type="ECO:0000313" key="2">
    <source>
        <dbReference type="EMBL" id="NGU31046.1"/>
    </source>
</evidence>
<sequence>MATIYKAAEDNGISFKYNTNKSVGAGTLTGTMKKLIEIGLDEVEVNLFDIQTAKGMKQVADLSNQSIVEQLQFDENEYTDMIAYQRNEMNTLRSAKEKFEEEARKLKIENAKLQKQLKDKGGR</sequence>
<reference evidence="2 3" key="1">
    <citation type="submission" date="2020-02" db="EMBL/GenBank/DDBJ databases">
        <title>Genomic Insights into the Phylogeny and Genetic Plasticity of the Human and Animal Enteric Pathogen Clostridium perfringens.</title>
        <authorList>
            <person name="Feng Y."/>
            <person name="Hu Y."/>
        </authorList>
    </citation>
    <scope>NUCLEOTIDE SEQUENCE [LARGE SCALE GENOMIC DNA]</scope>
    <source>
        <strain evidence="2 3">CP-40</strain>
    </source>
</reference>
<accession>A0AAP6WR27</accession>
<comment type="caution">
    <text evidence="2">The sequence shown here is derived from an EMBL/GenBank/DDBJ whole genome shotgun (WGS) entry which is preliminary data.</text>
</comment>
<gene>
    <name evidence="2" type="ORF">G6Z34_13220</name>
</gene>
<dbReference type="Proteomes" id="UP000481454">
    <property type="component" value="Unassembled WGS sequence"/>
</dbReference>
<feature type="coiled-coil region" evidence="1">
    <location>
        <begin position="82"/>
        <end position="123"/>
    </location>
</feature>
<evidence type="ECO:0000313" key="3">
    <source>
        <dbReference type="Proteomes" id="UP000481454"/>
    </source>
</evidence>
<dbReference type="AlphaFoldDB" id="A0AAP6WR27"/>
<name>A0AAP6WR27_CLOPF</name>
<organism evidence="2 3">
    <name type="scientific">Clostridium perfringens</name>
    <dbReference type="NCBI Taxonomy" id="1502"/>
    <lineage>
        <taxon>Bacteria</taxon>
        <taxon>Bacillati</taxon>
        <taxon>Bacillota</taxon>
        <taxon>Clostridia</taxon>
        <taxon>Eubacteriales</taxon>
        <taxon>Clostridiaceae</taxon>
        <taxon>Clostridium</taxon>
    </lineage>
</organism>
<evidence type="ECO:0000256" key="1">
    <source>
        <dbReference type="SAM" id="Coils"/>
    </source>
</evidence>
<protein>
    <submittedName>
        <fullName evidence="2">Uncharacterized protein</fullName>
    </submittedName>
</protein>
<dbReference type="EMBL" id="JAALLZ010000006">
    <property type="protein sequence ID" value="NGU31046.1"/>
    <property type="molecule type" value="Genomic_DNA"/>
</dbReference>
<keyword evidence="1" id="KW-0175">Coiled coil</keyword>
<proteinExistence type="predicted"/>